<dbReference type="InterPro" id="IPR036412">
    <property type="entry name" value="HAD-like_sf"/>
</dbReference>
<feature type="transmembrane region" description="Helical" evidence="20">
    <location>
        <begin position="959"/>
        <end position="977"/>
    </location>
</feature>
<comment type="function">
    <text evidence="20">Catalyzes the hydrolysis of ATP coupled with the transport of calcium.</text>
</comment>
<evidence type="ECO:0000313" key="24">
    <source>
        <dbReference type="EMBL" id="OMJ89487.1"/>
    </source>
</evidence>
<dbReference type="PRINTS" id="PR00121">
    <property type="entry name" value="NAKATPASE"/>
</dbReference>
<dbReference type="GO" id="GO:0005388">
    <property type="term" value="F:P-type calcium transporter activity"/>
    <property type="evidence" value="ECO:0007669"/>
    <property type="project" value="UniProtKB-EC"/>
</dbReference>
<keyword evidence="13" id="KW-0186">Copper</keyword>
<evidence type="ECO:0000259" key="22">
    <source>
        <dbReference type="Pfam" id="PF00689"/>
    </source>
</evidence>
<evidence type="ECO:0000256" key="12">
    <source>
        <dbReference type="ARBA" id="ARBA00022989"/>
    </source>
</evidence>
<evidence type="ECO:0000256" key="11">
    <source>
        <dbReference type="ARBA" id="ARBA00022967"/>
    </source>
</evidence>
<dbReference type="InterPro" id="IPR023299">
    <property type="entry name" value="ATPase_P-typ_cyto_dom_N"/>
</dbReference>
<dbReference type="NCBIfam" id="TIGR01517">
    <property type="entry name" value="ATPase-IIB_Ca"/>
    <property type="match status" value="1"/>
</dbReference>
<dbReference type="InterPro" id="IPR008250">
    <property type="entry name" value="ATPase_P-typ_transduc_dom_A_sf"/>
</dbReference>
<dbReference type="FunFam" id="3.40.50.1000:FF:000001">
    <property type="entry name" value="Phospholipid-transporting ATPase IC"/>
    <property type="match status" value="1"/>
</dbReference>
<evidence type="ECO:0000256" key="13">
    <source>
        <dbReference type="ARBA" id="ARBA00023008"/>
    </source>
</evidence>
<evidence type="ECO:0000256" key="2">
    <source>
        <dbReference type="ARBA" id="ARBA00022448"/>
    </source>
</evidence>
<keyword evidence="6 20" id="KW-0547">Nucleotide-binding</keyword>
<feature type="transmembrane region" description="Helical" evidence="20">
    <location>
        <begin position="101"/>
        <end position="119"/>
    </location>
</feature>
<organism evidence="24 25">
    <name type="scientific">Stentor coeruleus</name>
    <dbReference type="NCBI Taxonomy" id="5963"/>
    <lineage>
        <taxon>Eukaryota</taxon>
        <taxon>Sar</taxon>
        <taxon>Alveolata</taxon>
        <taxon>Ciliophora</taxon>
        <taxon>Postciliodesmatophora</taxon>
        <taxon>Heterotrichea</taxon>
        <taxon>Heterotrichida</taxon>
        <taxon>Stentoridae</taxon>
        <taxon>Stentor</taxon>
    </lineage>
</organism>
<feature type="transmembrane region" description="Helical" evidence="20">
    <location>
        <begin position="327"/>
        <end position="351"/>
    </location>
</feature>
<dbReference type="InterPro" id="IPR023214">
    <property type="entry name" value="HAD_sf"/>
</dbReference>
<comment type="catalytic activity">
    <reaction evidence="18 20">
        <text>Ca(2+)(in) + ATP + H2O = Ca(2+)(out) + ADP + phosphate + H(+)</text>
        <dbReference type="Rhea" id="RHEA:18105"/>
        <dbReference type="ChEBI" id="CHEBI:15377"/>
        <dbReference type="ChEBI" id="CHEBI:15378"/>
        <dbReference type="ChEBI" id="CHEBI:29108"/>
        <dbReference type="ChEBI" id="CHEBI:30616"/>
        <dbReference type="ChEBI" id="CHEBI:43474"/>
        <dbReference type="ChEBI" id="CHEBI:456216"/>
        <dbReference type="EC" id="7.2.2.10"/>
    </reaction>
</comment>
<dbReference type="PROSITE" id="PS00154">
    <property type="entry name" value="ATPASE_E1_E2"/>
    <property type="match status" value="1"/>
</dbReference>
<feature type="transmembrane region" description="Helical" evidence="20">
    <location>
        <begin position="919"/>
        <end position="939"/>
    </location>
</feature>
<feature type="transmembrane region" description="Helical" evidence="20">
    <location>
        <begin position="125"/>
        <end position="148"/>
    </location>
</feature>
<dbReference type="GO" id="GO:0005886">
    <property type="term" value="C:plasma membrane"/>
    <property type="evidence" value="ECO:0007669"/>
    <property type="project" value="TreeGrafter"/>
</dbReference>
<dbReference type="InterPro" id="IPR023298">
    <property type="entry name" value="ATPase_P-typ_TM_dom_sf"/>
</dbReference>
<dbReference type="InterPro" id="IPR044492">
    <property type="entry name" value="P_typ_ATPase_HD_dom"/>
</dbReference>
<dbReference type="PRINTS" id="PR00119">
    <property type="entry name" value="CATATPASE"/>
</dbReference>
<keyword evidence="2 20" id="KW-0813">Transport</keyword>
<evidence type="ECO:0000256" key="1">
    <source>
        <dbReference type="ARBA" id="ARBA00004127"/>
    </source>
</evidence>
<comment type="catalytic activity">
    <reaction evidence="19">
        <text>Na(+)(in) + ATP + H2O = Na(+)(out) + ADP + phosphate + H(+)</text>
        <dbReference type="Rhea" id="RHEA:14633"/>
        <dbReference type="ChEBI" id="CHEBI:15377"/>
        <dbReference type="ChEBI" id="CHEBI:15378"/>
        <dbReference type="ChEBI" id="CHEBI:29101"/>
        <dbReference type="ChEBI" id="CHEBI:30616"/>
        <dbReference type="ChEBI" id="CHEBI:43474"/>
        <dbReference type="ChEBI" id="CHEBI:456216"/>
        <dbReference type="EC" id="7.2.2.3"/>
    </reaction>
    <physiologicalReaction direction="left-to-right" evidence="19">
        <dbReference type="Rhea" id="RHEA:14634"/>
    </physiologicalReaction>
</comment>
<feature type="transmembrane region" description="Helical" evidence="20">
    <location>
        <begin position="794"/>
        <end position="810"/>
    </location>
</feature>
<comment type="similarity">
    <text evidence="20">Belongs to the cation transport ATPase (P-type) (TC 3.A.3) family.</text>
</comment>
<dbReference type="InterPro" id="IPR001757">
    <property type="entry name" value="P_typ_ATPase"/>
</dbReference>
<dbReference type="Gene3D" id="2.70.150.10">
    <property type="entry name" value="Calcium-transporting ATPase, cytoplasmic transduction domain A"/>
    <property type="match status" value="1"/>
</dbReference>
<dbReference type="Gene3D" id="1.20.1110.10">
    <property type="entry name" value="Calcium-transporting ATPase, transmembrane domain"/>
    <property type="match status" value="1"/>
</dbReference>
<evidence type="ECO:0000256" key="16">
    <source>
        <dbReference type="ARBA" id="ARBA00023136"/>
    </source>
</evidence>
<keyword evidence="7" id="KW-0187">Copper transport</keyword>
<keyword evidence="25" id="KW-1185">Reference proteome</keyword>
<evidence type="ECO:0000256" key="14">
    <source>
        <dbReference type="ARBA" id="ARBA00023053"/>
    </source>
</evidence>
<name>A0A1R2CKG3_9CILI</name>
<dbReference type="GO" id="GO:0046872">
    <property type="term" value="F:metal ion binding"/>
    <property type="evidence" value="ECO:0007669"/>
    <property type="project" value="UniProtKB-KW"/>
</dbReference>
<evidence type="ECO:0000256" key="17">
    <source>
        <dbReference type="ARBA" id="ARBA00023201"/>
    </source>
</evidence>
<dbReference type="EC" id="7.2.2.10" evidence="20"/>
<dbReference type="SUPFAM" id="SSF56784">
    <property type="entry name" value="HAD-like"/>
    <property type="match status" value="1"/>
</dbReference>
<evidence type="ECO:0000259" key="23">
    <source>
        <dbReference type="Pfam" id="PF00690"/>
    </source>
</evidence>
<dbReference type="FunFam" id="3.40.50.1000:FF:000144">
    <property type="entry name" value="copper-transporting ATPase 1 isoform X2"/>
    <property type="match status" value="1"/>
</dbReference>
<dbReference type="InterPro" id="IPR006408">
    <property type="entry name" value="P-type_ATPase_IIB"/>
</dbReference>
<evidence type="ECO:0000256" key="20">
    <source>
        <dbReference type="RuleBase" id="RU361146"/>
    </source>
</evidence>
<keyword evidence="5" id="KW-0479">Metal-binding</keyword>
<dbReference type="GO" id="GO:0006825">
    <property type="term" value="P:copper ion transport"/>
    <property type="evidence" value="ECO:0007669"/>
    <property type="project" value="UniProtKB-KW"/>
</dbReference>
<gene>
    <name evidence="24" type="ORF">SteCoe_8390</name>
</gene>
<dbReference type="Gene3D" id="3.40.50.1000">
    <property type="entry name" value="HAD superfamily/HAD-like"/>
    <property type="match status" value="1"/>
</dbReference>
<dbReference type="PANTHER" id="PTHR24093">
    <property type="entry name" value="CATION TRANSPORTING ATPASE"/>
    <property type="match status" value="1"/>
</dbReference>
<dbReference type="InterPro" id="IPR004014">
    <property type="entry name" value="ATPase_P-typ_cation-transptr_N"/>
</dbReference>
<evidence type="ECO:0000256" key="7">
    <source>
        <dbReference type="ARBA" id="ARBA00022796"/>
    </source>
</evidence>
<evidence type="ECO:0000256" key="18">
    <source>
        <dbReference type="ARBA" id="ARBA00048694"/>
    </source>
</evidence>
<dbReference type="InterPro" id="IPR006068">
    <property type="entry name" value="ATPase_P-typ_cation-transptr_C"/>
</dbReference>
<sequence length="1019" mass="112963">MDGQDDLRKPLVSRDDFKFSIDPDDLSNLFDLDSIKDGRSSIALDKYRGLIGLCKRLHSDPEIGISSHSEKSREAFYGSNQPMVKEATTFFEFVMECFEDLTLKILIGAAAISLVVGMIEDPKEGWLEGCAILAAIVIVVMVTSVNNYTKEQKFRKLNEEAQERDICTIRDGKEQTISVFSLLVGDVIKINSGDVMPVDAIVLWSMKLYADESTVTGEADLVKKGLGEGESPFLLSGSQIADGTAKALVVTVGSKTFLGKNMEKILNVEETETPLQEKLNYIAELIGQVGFIMAIATFAVLIIYVIIDIFTIGWGEKTGSSIVDAFIIAVTIVVVAVPEGLPLAVTLSLAFSVNQMKKKNNLVRHLDASETMGQATNICSDKTGTLTQNIMKVVAMFTQDKEFEKLDPECLHPRTKEVLGLHFCHNTTASYGIEDGREKFTGSRTEIALLKLGKLWGFNYESLRNLKDIIIQVPFNSKLKRMHTVVRVEGKTYVFVKGASEVIVEMCKKYIAADGKGHKIHRPHRARLEKTITKYAKNAYRTLSLAFKEIKSEADVILPDGEANLEFIESNLVLLGIFGIEDPIRNGVPYAVSLCQKAGITVRMVTGDNKETAVAIAKRCGILERGYNHDAKDSTVMVGEEFRERVKGLTKIEGSGDSEVGDLEEFKLIVKKLRVLARSSPQDKFILVTGLRQLKEVVAVTGDGSNDAPALKKSNVGFAMHIAGTQLAQEASDIILLDDNFASIVIAILWGRNIYDSISKFIQFQLTVNVVALAMSFIGACITKQSPLTAVQMLWVNLIMDTFAALALATEPPDRALLKRMPVRHDDSLLTVHMVKTIVGQSIYQICWLVFILFYLPEFSEQLIGTVVKSQICSGNGCAGDKDLKHFTIFFQTFVMMQMFNQINCRKLKSEEINVFKGFFNNYLFLFIMVITVVVQYLFVEALGEWVSCNSLSLNEHFFCLAIGAGALIFGILFRMMPTRLFSCFHMAEGQMSTTGTQGGFTQMVRKKTTRSMGMVAKK</sequence>
<evidence type="ECO:0000256" key="3">
    <source>
        <dbReference type="ARBA" id="ARBA00022568"/>
    </source>
</evidence>
<dbReference type="Pfam" id="PF00690">
    <property type="entry name" value="Cation_ATPase_N"/>
    <property type="match status" value="1"/>
</dbReference>
<keyword evidence="12 20" id="KW-1133">Transmembrane helix</keyword>
<evidence type="ECO:0000256" key="19">
    <source>
        <dbReference type="ARBA" id="ARBA00049499"/>
    </source>
</evidence>
<evidence type="ECO:0000256" key="8">
    <source>
        <dbReference type="ARBA" id="ARBA00022837"/>
    </source>
</evidence>
<keyword evidence="8 20" id="KW-0106">Calcium</keyword>
<comment type="caution">
    <text evidence="20">Lacks conserved residue(s) required for the propagation of feature annotation.</text>
</comment>
<protein>
    <recommendedName>
        <fullName evidence="20">Calcium-transporting ATPase</fullName>
        <ecNumber evidence="20">7.2.2.10</ecNumber>
    </recommendedName>
</protein>
<evidence type="ECO:0000256" key="9">
    <source>
        <dbReference type="ARBA" id="ARBA00022840"/>
    </source>
</evidence>
<feature type="transmembrane region" description="Helical" evidence="20">
    <location>
        <begin position="285"/>
        <end position="307"/>
    </location>
</feature>
<dbReference type="GO" id="GO:0016887">
    <property type="term" value="F:ATP hydrolysis activity"/>
    <property type="evidence" value="ECO:0007669"/>
    <property type="project" value="InterPro"/>
</dbReference>
<dbReference type="Gene3D" id="3.40.1110.10">
    <property type="entry name" value="Calcium-transporting ATPase, cytoplasmic domain N"/>
    <property type="match status" value="1"/>
</dbReference>
<evidence type="ECO:0000259" key="21">
    <source>
        <dbReference type="Pfam" id="PF00122"/>
    </source>
</evidence>
<keyword evidence="11" id="KW-1278">Translocase</keyword>
<proteinExistence type="inferred from homology"/>
<keyword evidence="3 20" id="KW-0109">Calcium transport</keyword>
<dbReference type="SUPFAM" id="SSF81660">
    <property type="entry name" value="Metal cation-transporting ATPase, ATP-binding domain N"/>
    <property type="match status" value="1"/>
</dbReference>
<dbReference type="SUPFAM" id="SSF81665">
    <property type="entry name" value="Calcium ATPase, transmembrane domain M"/>
    <property type="match status" value="1"/>
</dbReference>
<dbReference type="SUPFAM" id="SSF81653">
    <property type="entry name" value="Calcium ATPase, transduction domain A"/>
    <property type="match status" value="1"/>
</dbReference>
<evidence type="ECO:0000256" key="5">
    <source>
        <dbReference type="ARBA" id="ARBA00022723"/>
    </source>
</evidence>
<keyword evidence="4 20" id="KW-0812">Transmembrane</keyword>
<keyword evidence="9 20" id="KW-0067">ATP-binding</keyword>
<evidence type="ECO:0000256" key="15">
    <source>
        <dbReference type="ARBA" id="ARBA00023065"/>
    </source>
</evidence>
<dbReference type="SFLD" id="SFLDS00003">
    <property type="entry name" value="Haloacid_Dehalogenase"/>
    <property type="match status" value="1"/>
</dbReference>
<dbReference type="SFLD" id="SFLDF00027">
    <property type="entry name" value="p-type_atpase"/>
    <property type="match status" value="1"/>
</dbReference>
<feature type="domain" description="Cation-transporting P-type ATPase C-terminal" evidence="22">
    <location>
        <begin position="786"/>
        <end position="975"/>
    </location>
</feature>
<dbReference type="NCBIfam" id="TIGR01494">
    <property type="entry name" value="ATPase_P-type"/>
    <property type="match status" value="2"/>
</dbReference>
<dbReference type="Pfam" id="PF13246">
    <property type="entry name" value="Cation_ATPase"/>
    <property type="match status" value="1"/>
</dbReference>
<dbReference type="OrthoDB" id="3352408at2759"/>
<evidence type="ECO:0000256" key="4">
    <source>
        <dbReference type="ARBA" id="ARBA00022692"/>
    </source>
</evidence>
<feature type="domain" description="P-type ATPase A" evidence="21">
    <location>
        <begin position="168"/>
        <end position="263"/>
    </location>
</feature>
<dbReference type="Pfam" id="PF00689">
    <property type="entry name" value="Cation_ATPase_C"/>
    <property type="match status" value="1"/>
</dbReference>
<keyword evidence="17" id="KW-0739">Sodium transport</keyword>
<keyword evidence="14" id="KW-0915">Sodium</keyword>
<dbReference type="AlphaFoldDB" id="A0A1R2CKG3"/>
<feature type="domain" description="Cation-transporting P-type ATPase N-terminal" evidence="23">
    <location>
        <begin position="49"/>
        <end position="113"/>
    </location>
</feature>
<keyword evidence="10" id="KW-0460">Magnesium</keyword>
<dbReference type="GO" id="GO:0008554">
    <property type="term" value="F:P-type sodium transporter activity"/>
    <property type="evidence" value="ECO:0007669"/>
    <property type="project" value="UniProtKB-EC"/>
</dbReference>
<comment type="subcellular location">
    <subcellularLocation>
        <location evidence="1">Endomembrane system</location>
        <topology evidence="1">Multi-pass membrane protein</topology>
    </subcellularLocation>
    <subcellularLocation>
        <location evidence="20">Membrane</location>
        <topology evidence="20">Multi-pass membrane protein</topology>
    </subcellularLocation>
</comment>
<dbReference type="FunFam" id="1.20.1110.10:FF:000039">
    <property type="entry name" value="Calcium-transporting ATPase"/>
    <property type="match status" value="1"/>
</dbReference>
<keyword evidence="15 20" id="KW-0406">Ion transport</keyword>
<dbReference type="GO" id="GO:0005524">
    <property type="term" value="F:ATP binding"/>
    <property type="evidence" value="ECO:0007669"/>
    <property type="project" value="UniProtKB-KW"/>
</dbReference>
<dbReference type="GO" id="GO:0012505">
    <property type="term" value="C:endomembrane system"/>
    <property type="evidence" value="ECO:0007669"/>
    <property type="project" value="UniProtKB-SubCell"/>
</dbReference>
<accession>A0A1R2CKG3</accession>
<dbReference type="InterPro" id="IPR018303">
    <property type="entry name" value="ATPase_P-typ_P_site"/>
</dbReference>
<dbReference type="Pfam" id="PF00122">
    <property type="entry name" value="E1-E2_ATPase"/>
    <property type="match status" value="1"/>
</dbReference>
<dbReference type="InterPro" id="IPR059000">
    <property type="entry name" value="ATPase_P-type_domA"/>
</dbReference>
<reference evidence="24 25" key="1">
    <citation type="submission" date="2016-11" db="EMBL/GenBank/DDBJ databases">
        <title>The macronuclear genome of Stentor coeruleus: a giant cell with tiny introns.</title>
        <authorList>
            <person name="Slabodnick M."/>
            <person name="Ruby J.G."/>
            <person name="Reiff S.B."/>
            <person name="Swart E.C."/>
            <person name="Gosai S."/>
            <person name="Prabakaran S."/>
            <person name="Witkowska E."/>
            <person name="Larue G.E."/>
            <person name="Fisher S."/>
            <person name="Freeman R.M."/>
            <person name="Gunawardena J."/>
            <person name="Chu W."/>
            <person name="Stover N.A."/>
            <person name="Gregory B.D."/>
            <person name="Nowacki M."/>
            <person name="Derisi J."/>
            <person name="Roy S.W."/>
            <person name="Marshall W.F."/>
            <person name="Sood P."/>
        </authorList>
    </citation>
    <scope>NUCLEOTIDE SEQUENCE [LARGE SCALE GENOMIC DNA]</scope>
    <source>
        <strain evidence="24">WM001</strain>
    </source>
</reference>
<dbReference type="PANTHER" id="PTHR24093:SF369">
    <property type="entry name" value="CALCIUM-TRANSPORTING ATPASE"/>
    <property type="match status" value="1"/>
</dbReference>
<dbReference type="EMBL" id="MPUH01000125">
    <property type="protein sequence ID" value="OMJ89487.1"/>
    <property type="molecule type" value="Genomic_DNA"/>
</dbReference>
<comment type="caution">
    <text evidence="24">The sequence shown here is derived from an EMBL/GenBank/DDBJ whole genome shotgun (WGS) entry which is preliminary data.</text>
</comment>
<evidence type="ECO:0000256" key="10">
    <source>
        <dbReference type="ARBA" id="ARBA00022842"/>
    </source>
</evidence>
<dbReference type="SFLD" id="SFLDG00002">
    <property type="entry name" value="C1.7:_P-type_atpase_like"/>
    <property type="match status" value="1"/>
</dbReference>
<evidence type="ECO:0000256" key="6">
    <source>
        <dbReference type="ARBA" id="ARBA00022741"/>
    </source>
</evidence>
<keyword evidence="16 20" id="KW-0472">Membrane</keyword>
<evidence type="ECO:0000313" key="25">
    <source>
        <dbReference type="Proteomes" id="UP000187209"/>
    </source>
</evidence>
<dbReference type="Proteomes" id="UP000187209">
    <property type="component" value="Unassembled WGS sequence"/>
</dbReference>
<feature type="transmembrane region" description="Helical" evidence="20">
    <location>
        <begin position="761"/>
        <end position="782"/>
    </location>
</feature>